<protein>
    <submittedName>
        <fullName evidence="1 3">Uncharacterized protein</fullName>
    </submittedName>
</protein>
<dbReference type="AlphaFoldDB" id="A0A183SXJ2"/>
<sequence>MEQASNVGDTRKLYQIIHQVNCKPLTLSDSVCNNSAKFNHQREHFDHLLEFDEQLSTPSIASAAEIHPSSAYAV</sequence>
<evidence type="ECO:0000313" key="2">
    <source>
        <dbReference type="Proteomes" id="UP000275846"/>
    </source>
</evidence>
<dbReference type="EMBL" id="UYSU01034941">
    <property type="protein sequence ID" value="VDL95325.1"/>
    <property type="molecule type" value="Genomic_DNA"/>
</dbReference>
<organism evidence="3">
    <name type="scientific">Schistocephalus solidus</name>
    <name type="common">Tapeworm</name>
    <dbReference type="NCBI Taxonomy" id="70667"/>
    <lineage>
        <taxon>Eukaryota</taxon>
        <taxon>Metazoa</taxon>
        <taxon>Spiralia</taxon>
        <taxon>Lophotrochozoa</taxon>
        <taxon>Platyhelminthes</taxon>
        <taxon>Cestoda</taxon>
        <taxon>Eucestoda</taxon>
        <taxon>Diphyllobothriidea</taxon>
        <taxon>Diphyllobothriidae</taxon>
        <taxon>Schistocephalus</taxon>
    </lineage>
</organism>
<dbReference type="Proteomes" id="UP000275846">
    <property type="component" value="Unassembled WGS sequence"/>
</dbReference>
<name>A0A183SXJ2_SCHSO</name>
<reference evidence="1 2" key="2">
    <citation type="submission" date="2018-11" db="EMBL/GenBank/DDBJ databases">
        <authorList>
            <consortium name="Pathogen Informatics"/>
        </authorList>
    </citation>
    <scope>NUCLEOTIDE SEQUENCE [LARGE SCALE GENOMIC DNA]</scope>
    <source>
        <strain evidence="1 2">NST_G2</strain>
    </source>
</reference>
<gene>
    <name evidence="1" type="ORF">SSLN_LOCUS8940</name>
</gene>
<reference evidence="3" key="1">
    <citation type="submission" date="2016-06" db="UniProtKB">
        <authorList>
            <consortium name="WormBaseParasite"/>
        </authorList>
    </citation>
    <scope>IDENTIFICATION</scope>
</reference>
<proteinExistence type="predicted"/>
<dbReference type="OrthoDB" id="6264056at2759"/>
<evidence type="ECO:0000313" key="3">
    <source>
        <dbReference type="WBParaSite" id="SSLN_0000928401-mRNA-1"/>
    </source>
</evidence>
<accession>A0A183SXJ2</accession>
<evidence type="ECO:0000313" key="1">
    <source>
        <dbReference type="EMBL" id="VDL95325.1"/>
    </source>
</evidence>
<keyword evidence="2" id="KW-1185">Reference proteome</keyword>
<dbReference type="WBParaSite" id="SSLN_0000928401-mRNA-1">
    <property type="protein sequence ID" value="SSLN_0000928401-mRNA-1"/>
    <property type="gene ID" value="SSLN_0000928401"/>
</dbReference>